<gene>
    <name evidence="2" type="ORF">PCHDS_000486900</name>
</gene>
<accession>A0A1C6YR07</accession>
<dbReference type="AlphaFoldDB" id="A0A1C6YR07"/>
<protein>
    <submittedName>
        <fullName evidence="2">Uncharacterized protein</fullName>
    </submittedName>
</protein>
<evidence type="ECO:0000313" key="3">
    <source>
        <dbReference type="Proteomes" id="UP000507536"/>
    </source>
</evidence>
<proteinExistence type="predicted"/>
<evidence type="ECO:0000313" key="2">
    <source>
        <dbReference type="EMBL" id="SCM25811.1"/>
    </source>
</evidence>
<feature type="coiled-coil region" evidence="1">
    <location>
        <begin position="142"/>
        <end position="211"/>
    </location>
</feature>
<sequence length="447" mass="53514">MEETWKTQILDRIKQRNINQNEIYKNILSSYNSLVEEKNKLLAIIASFTSNNIYIRNSQSINLLSHEKNSITNNDIGYHKISTNDNTNKDSTYSLTSNLLNFSKKYTDISSNNKYVDNYENIVNTEDLLEAVRERRKNEELIILLRKNLSEKEKLLNDLTKDKKALHNFITKRDEELLKNKKQISTLETILNRKKQEIKLYANNNKSLKYKIELKERQNIKLLREYDYLRYTYFKLLKQIYEIKNYTKSVDKEYFSLRNELLKKKMQNENLLKYLSTSKTLYKNELKKIQKIQMKNKAKIKLNKHTKEKFIFFKKHKFYVFLYLKKLHSVKNKKDNTENNNLLCDTTKSFLIYSNDHLSISTQNNYINEVQQIDDGASSFLDTYKFPNHSFETLGKNIKHKYSTSKEKQNRKSNSNNLKLNNLEKKYDILLSNDMDYNIVVNRFKKK</sequence>
<evidence type="ECO:0000256" key="1">
    <source>
        <dbReference type="SAM" id="Coils"/>
    </source>
</evidence>
<keyword evidence="1" id="KW-0175">Coiled coil</keyword>
<organism evidence="2 3">
    <name type="scientific">Plasmodium chabaudi adami</name>
    <dbReference type="NCBI Taxonomy" id="5826"/>
    <lineage>
        <taxon>Eukaryota</taxon>
        <taxon>Sar</taxon>
        <taxon>Alveolata</taxon>
        <taxon>Apicomplexa</taxon>
        <taxon>Aconoidasida</taxon>
        <taxon>Haemosporida</taxon>
        <taxon>Plasmodiidae</taxon>
        <taxon>Plasmodium</taxon>
        <taxon>Plasmodium (Vinckeia)</taxon>
    </lineage>
</organism>
<dbReference type="Proteomes" id="UP000507536">
    <property type="component" value="Chromosome 14"/>
</dbReference>
<name>A0A1C6YR07_PLACE</name>
<reference evidence="2 3" key="1">
    <citation type="submission" date="2016-08" db="EMBL/GenBank/DDBJ databases">
        <authorList>
            <consortium name="Pathogen Informatics"/>
        </authorList>
    </citation>
    <scope>NUCLEOTIDE SEQUENCE [LARGE SCALE GENOMIC DNA]</scope>
    <source>
        <strain evidence="2 3">DS</strain>
    </source>
</reference>
<dbReference type="EMBL" id="LT608194">
    <property type="protein sequence ID" value="SCM25811.1"/>
    <property type="molecule type" value="Genomic_DNA"/>
</dbReference>